<dbReference type="Pfam" id="PF00575">
    <property type="entry name" value="S1"/>
    <property type="match status" value="1"/>
</dbReference>
<comment type="caution">
    <text evidence="2">The sequence shown here is derived from an EMBL/GenBank/DDBJ whole genome shotgun (WGS) entry which is preliminary data.</text>
</comment>
<evidence type="ECO:0000259" key="1">
    <source>
        <dbReference type="PROSITE" id="PS50126"/>
    </source>
</evidence>
<dbReference type="InterPro" id="IPR003029">
    <property type="entry name" value="S1_domain"/>
</dbReference>
<reference evidence="3" key="1">
    <citation type="journal article" date="2019" name="Int. J. Syst. Evol. Microbiol.">
        <title>The Global Catalogue of Microorganisms (GCM) 10K type strain sequencing project: providing services to taxonomists for standard genome sequencing and annotation.</title>
        <authorList>
            <consortium name="The Broad Institute Genomics Platform"/>
            <consortium name="The Broad Institute Genome Sequencing Center for Infectious Disease"/>
            <person name="Wu L."/>
            <person name="Ma J."/>
        </authorList>
    </citation>
    <scope>NUCLEOTIDE SEQUENCE [LARGE SCALE GENOMIC DNA]</scope>
    <source>
        <strain evidence="3">CGMCC 1.12942</strain>
    </source>
</reference>
<protein>
    <submittedName>
        <fullName evidence="2">S1 RNA-binding domain-containing protein</fullName>
    </submittedName>
</protein>
<dbReference type="SMART" id="SM00316">
    <property type="entry name" value="S1"/>
    <property type="match status" value="1"/>
</dbReference>
<dbReference type="RefSeq" id="WP_379863822.1">
    <property type="nucleotide sequence ID" value="NZ_JBHTBW010000014.1"/>
</dbReference>
<accession>A0ABW2RIG4</accession>
<proteinExistence type="predicted"/>
<dbReference type="SUPFAM" id="SSF50249">
    <property type="entry name" value="Nucleic acid-binding proteins"/>
    <property type="match status" value="1"/>
</dbReference>
<evidence type="ECO:0000313" key="3">
    <source>
        <dbReference type="Proteomes" id="UP001596500"/>
    </source>
</evidence>
<dbReference type="EMBL" id="JBHTBW010000014">
    <property type="protein sequence ID" value="MFC7440541.1"/>
    <property type="molecule type" value="Genomic_DNA"/>
</dbReference>
<sequence length="182" mass="21194">MGIDENIMNHLYQERKTPDLPYQPGDKISVRITKLVDYGAFVVTKDQYLASGLIHISQIPEGLELQTMQIIEAEVRQVKDDNKLELSLLHHDKKENPFKVLANIKEPLPEKQAPADEVQEIIQYLSREFGLVSEESKQKVKEMVREMGVFQFTMAMTKTLPTFKRDLVYHFLKEMEQGREYP</sequence>
<keyword evidence="3" id="KW-1185">Reference proteome</keyword>
<dbReference type="Gene3D" id="2.40.50.140">
    <property type="entry name" value="Nucleic acid-binding proteins"/>
    <property type="match status" value="1"/>
</dbReference>
<dbReference type="Proteomes" id="UP001596500">
    <property type="component" value="Unassembled WGS sequence"/>
</dbReference>
<name>A0ABW2RIG4_9BACL</name>
<evidence type="ECO:0000313" key="2">
    <source>
        <dbReference type="EMBL" id="MFC7440541.1"/>
    </source>
</evidence>
<gene>
    <name evidence="2" type="ORF">ACFQNG_05190</name>
</gene>
<organism evidence="2 3">
    <name type="scientific">Laceyella putida</name>
    <dbReference type="NCBI Taxonomy" id="110101"/>
    <lineage>
        <taxon>Bacteria</taxon>
        <taxon>Bacillati</taxon>
        <taxon>Bacillota</taxon>
        <taxon>Bacilli</taxon>
        <taxon>Bacillales</taxon>
        <taxon>Thermoactinomycetaceae</taxon>
        <taxon>Laceyella</taxon>
    </lineage>
</organism>
<feature type="domain" description="S1 motif" evidence="1">
    <location>
        <begin position="25"/>
        <end position="89"/>
    </location>
</feature>
<dbReference type="PROSITE" id="PS50126">
    <property type="entry name" value="S1"/>
    <property type="match status" value="1"/>
</dbReference>
<dbReference type="InterPro" id="IPR012340">
    <property type="entry name" value="NA-bd_OB-fold"/>
</dbReference>